<comment type="caution">
    <text evidence="2">The sequence shown here is derived from an EMBL/GenBank/DDBJ whole genome shotgun (WGS) entry which is preliminary data.</text>
</comment>
<accession>A0A9P5PNI4</accession>
<evidence type="ECO:0000313" key="3">
    <source>
        <dbReference type="Proteomes" id="UP000772434"/>
    </source>
</evidence>
<organism evidence="2 3">
    <name type="scientific">Rhodocollybia butyracea</name>
    <dbReference type="NCBI Taxonomy" id="206335"/>
    <lineage>
        <taxon>Eukaryota</taxon>
        <taxon>Fungi</taxon>
        <taxon>Dikarya</taxon>
        <taxon>Basidiomycota</taxon>
        <taxon>Agaricomycotina</taxon>
        <taxon>Agaricomycetes</taxon>
        <taxon>Agaricomycetidae</taxon>
        <taxon>Agaricales</taxon>
        <taxon>Marasmiineae</taxon>
        <taxon>Omphalotaceae</taxon>
        <taxon>Rhodocollybia</taxon>
    </lineage>
</organism>
<evidence type="ECO:0000313" key="2">
    <source>
        <dbReference type="EMBL" id="KAF9066489.1"/>
    </source>
</evidence>
<reference evidence="2" key="1">
    <citation type="submission" date="2020-11" db="EMBL/GenBank/DDBJ databases">
        <authorList>
            <consortium name="DOE Joint Genome Institute"/>
            <person name="Ahrendt S."/>
            <person name="Riley R."/>
            <person name="Andreopoulos W."/>
            <person name="Labutti K."/>
            <person name="Pangilinan J."/>
            <person name="Ruiz-Duenas F.J."/>
            <person name="Barrasa J.M."/>
            <person name="Sanchez-Garcia M."/>
            <person name="Camarero S."/>
            <person name="Miyauchi S."/>
            <person name="Serrano A."/>
            <person name="Linde D."/>
            <person name="Babiker R."/>
            <person name="Drula E."/>
            <person name="Ayuso-Fernandez I."/>
            <person name="Pacheco R."/>
            <person name="Padilla G."/>
            <person name="Ferreira P."/>
            <person name="Barriuso J."/>
            <person name="Kellner H."/>
            <person name="Castanera R."/>
            <person name="Alfaro M."/>
            <person name="Ramirez L."/>
            <person name="Pisabarro A.G."/>
            <person name="Kuo A."/>
            <person name="Tritt A."/>
            <person name="Lipzen A."/>
            <person name="He G."/>
            <person name="Yan M."/>
            <person name="Ng V."/>
            <person name="Cullen D."/>
            <person name="Martin F."/>
            <person name="Rosso M.-N."/>
            <person name="Henrissat B."/>
            <person name="Hibbett D."/>
            <person name="Martinez A.T."/>
            <person name="Grigoriev I.V."/>
        </authorList>
    </citation>
    <scope>NUCLEOTIDE SEQUENCE</scope>
    <source>
        <strain evidence="2">AH 40177</strain>
    </source>
</reference>
<dbReference type="EMBL" id="JADNRY010000087">
    <property type="protein sequence ID" value="KAF9066489.1"/>
    <property type="molecule type" value="Genomic_DNA"/>
</dbReference>
<gene>
    <name evidence="2" type="ORF">BDP27DRAFT_1330612</name>
</gene>
<protein>
    <submittedName>
        <fullName evidence="2">Uncharacterized protein</fullName>
    </submittedName>
</protein>
<name>A0A9P5PNI4_9AGAR</name>
<feature type="compositionally biased region" description="Polar residues" evidence="1">
    <location>
        <begin position="17"/>
        <end position="26"/>
    </location>
</feature>
<dbReference type="Proteomes" id="UP000772434">
    <property type="component" value="Unassembled WGS sequence"/>
</dbReference>
<sequence length="298" mass="33749">MTNIDVPRSDSPAQLDESLNQDTSPPLLQKVLSPNQRAVEVFRQANLNQVVLPMAQVLSNDFEYHDLSVFPTHGSRQSHDCASHTTVVCPDSLVVRNKEQYLQWKAKSWDNLAFSRIVEVHQMTEAGNIIVSDDTVEYRLKISPRTFQRRNLTIYEFESPLVEPDIGNIHRIKGMTNSGQQFRNTLIACGDQRVEQIPFMGQKRNLKALNEGLGRLAADLLGFSGSQPGYSPLSEPESDAYARIGHFLSLCQKFHFVIISGESYEVKFLKVNETYLRLSIMSIDLPEAPRTDYYGGRE</sequence>
<feature type="region of interest" description="Disordered" evidence="1">
    <location>
        <begin position="1"/>
        <end position="26"/>
    </location>
</feature>
<evidence type="ECO:0000256" key="1">
    <source>
        <dbReference type="SAM" id="MobiDB-lite"/>
    </source>
</evidence>
<dbReference type="AlphaFoldDB" id="A0A9P5PNI4"/>
<keyword evidence="3" id="KW-1185">Reference proteome</keyword>
<proteinExistence type="predicted"/>